<keyword evidence="7" id="KW-0808">Transferase</keyword>
<dbReference type="NCBIfam" id="TIGR00046">
    <property type="entry name" value="RsmE family RNA methyltransferase"/>
    <property type="match status" value="1"/>
</dbReference>
<dbReference type="SUPFAM" id="SSF75217">
    <property type="entry name" value="alpha/beta knot"/>
    <property type="match status" value="1"/>
</dbReference>
<dbReference type="Pfam" id="PF04452">
    <property type="entry name" value="Methyltrans_RNA"/>
    <property type="match status" value="1"/>
</dbReference>
<dbReference type="CDD" id="cd18084">
    <property type="entry name" value="RsmE-like"/>
    <property type="match status" value="1"/>
</dbReference>
<dbReference type="OrthoDB" id="3465at2759"/>
<dbReference type="GO" id="GO:0005737">
    <property type="term" value="C:cytoplasm"/>
    <property type="evidence" value="ECO:0007669"/>
    <property type="project" value="UniProtKB-SubCell"/>
</dbReference>
<feature type="domain" description="Ribosomal RNA small subunit methyltransferase E methyltransferase" evidence="11">
    <location>
        <begin position="184"/>
        <end position="339"/>
    </location>
</feature>
<dbReference type="Gramene" id="Pp3c3_17050V3.1">
    <property type="protein sequence ID" value="Pp3c3_17050V3.1"/>
    <property type="gene ID" value="Pp3c3_17050"/>
</dbReference>
<keyword evidence="5" id="KW-0698">rRNA processing</keyword>
<proteinExistence type="inferred from homology"/>
<keyword evidence="6" id="KW-0489">Methyltransferase</keyword>
<dbReference type="InterPro" id="IPR029026">
    <property type="entry name" value="tRNA_m1G_MTases_N"/>
</dbReference>
<evidence type="ECO:0000256" key="8">
    <source>
        <dbReference type="ARBA" id="ARBA00022691"/>
    </source>
</evidence>
<dbReference type="Pfam" id="PF20260">
    <property type="entry name" value="PUA_4"/>
    <property type="match status" value="1"/>
</dbReference>
<dbReference type="FunFam" id="3.40.1280.10:FF:000018">
    <property type="entry name" value="uncharacterized protein LOC106771328 isoform X2"/>
    <property type="match status" value="1"/>
</dbReference>
<dbReference type="InterPro" id="IPR006700">
    <property type="entry name" value="RsmE"/>
</dbReference>
<evidence type="ECO:0000256" key="5">
    <source>
        <dbReference type="ARBA" id="ARBA00022552"/>
    </source>
</evidence>
<evidence type="ECO:0000313" key="14">
    <source>
        <dbReference type="EnsemblPlants" id="Pp3c3_17050V3.1"/>
    </source>
</evidence>
<feature type="domain" description="Ribosomal RNA small subunit methyltransferase E PUA-like" evidence="12">
    <location>
        <begin position="123"/>
        <end position="166"/>
    </location>
</feature>
<dbReference type="Gramene" id="Pp3c3_17050V3.2">
    <property type="protein sequence ID" value="Pp3c3_17050V3.2"/>
    <property type="gene ID" value="Pp3c3_17050"/>
</dbReference>
<evidence type="ECO:0000259" key="12">
    <source>
        <dbReference type="Pfam" id="PF20260"/>
    </source>
</evidence>
<dbReference type="Gene3D" id="3.40.1280.10">
    <property type="match status" value="1"/>
</dbReference>
<dbReference type="GO" id="GO:0070475">
    <property type="term" value="P:rRNA base methylation"/>
    <property type="evidence" value="ECO:0000318"/>
    <property type="project" value="GO_Central"/>
</dbReference>
<dbReference type="InterPro" id="IPR046886">
    <property type="entry name" value="RsmE_MTase_dom"/>
</dbReference>
<gene>
    <name evidence="14" type="primary">LOC112280570</name>
    <name evidence="13" type="ORF">PHYPA_004545</name>
</gene>
<sequence>MLASTFTTASLLKFYVQWPPPTLLRNWPSNSSLSVRYLDLGTRVFLPNNRIQFLRAVVKPRFCDFRNAEKSAQGGCTIHCTALAKDLHVEAEEGAVVQDQSRGGLPRFHISSLPAVKGMTVRVDGDEFWHMTRVLRLNVNDRIELFDGNGGLVEGTLLKVTKNCAEVVATTARRVLPLTGPNWHVAAAFGNLKGGRADWLVEKCTELGAQTLTPLLTQRSASVAEQRNDRWNRISMAATKQCQRLHALDVREPTQLKHLLAEVKKADVAFLAAAGAPPLAQSLLQRPECLRGGLLLIGPEGDFTPEEIELLIDAGAMPVGLGQLRLRVETAAIAILTTVILLSEGHREDLKSE</sequence>
<comment type="catalytic activity">
    <reaction evidence="10">
        <text>uridine(1498) in 16S rRNA + S-adenosyl-L-methionine = N(3)-methyluridine(1498) in 16S rRNA + S-adenosyl-L-homocysteine + H(+)</text>
        <dbReference type="Rhea" id="RHEA:42920"/>
        <dbReference type="Rhea" id="RHEA-COMP:10283"/>
        <dbReference type="Rhea" id="RHEA-COMP:10284"/>
        <dbReference type="ChEBI" id="CHEBI:15378"/>
        <dbReference type="ChEBI" id="CHEBI:57856"/>
        <dbReference type="ChEBI" id="CHEBI:59789"/>
        <dbReference type="ChEBI" id="CHEBI:65315"/>
        <dbReference type="ChEBI" id="CHEBI:74502"/>
        <dbReference type="EC" id="2.1.1.193"/>
    </reaction>
</comment>
<evidence type="ECO:0000256" key="3">
    <source>
        <dbReference type="ARBA" id="ARBA00012328"/>
    </source>
</evidence>
<dbReference type="InterPro" id="IPR015947">
    <property type="entry name" value="PUA-like_sf"/>
</dbReference>
<dbReference type="InterPro" id="IPR046887">
    <property type="entry name" value="RsmE_PUA-like"/>
</dbReference>
<dbReference type="EnsemblPlants" id="Pp3c3_17050V3.1">
    <property type="protein sequence ID" value="Pp3c3_17050V3.1"/>
    <property type="gene ID" value="Pp3c3_17050"/>
</dbReference>
<dbReference type="OMA" id="RCITQWK"/>
<evidence type="ECO:0000256" key="1">
    <source>
        <dbReference type="ARBA" id="ARBA00004496"/>
    </source>
</evidence>
<dbReference type="EnsemblPlants" id="Pp3c3_17050V3.2">
    <property type="protein sequence ID" value="Pp3c3_17050V3.2"/>
    <property type="gene ID" value="Pp3c3_17050"/>
</dbReference>
<dbReference type="EMBL" id="ABEU02000003">
    <property type="protein sequence ID" value="PNR57551.1"/>
    <property type="molecule type" value="Genomic_DNA"/>
</dbReference>
<dbReference type="Proteomes" id="UP000006727">
    <property type="component" value="Chromosome 3"/>
</dbReference>
<comment type="similarity">
    <text evidence="2">Belongs to the RNA methyltransferase RsmE family.</text>
</comment>
<dbReference type="AlphaFoldDB" id="A9RSI2"/>
<dbReference type="eggNOG" id="ENOG502QPPV">
    <property type="taxonomic scope" value="Eukaryota"/>
</dbReference>
<evidence type="ECO:0000256" key="4">
    <source>
        <dbReference type="ARBA" id="ARBA00022490"/>
    </source>
</evidence>
<dbReference type="STRING" id="3218.A9RSI2"/>
<evidence type="ECO:0000256" key="7">
    <source>
        <dbReference type="ARBA" id="ARBA00022679"/>
    </source>
</evidence>
<reference evidence="13 15" key="2">
    <citation type="journal article" date="2018" name="Plant J.">
        <title>The Physcomitrella patens chromosome-scale assembly reveals moss genome structure and evolution.</title>
        <authorList>
            <person name="Lang D."/>
            <person name="Ullrich K.K."/>
            <person name="Murat F."/>
            <person name="Fuchs J."/>
            <person name="Jenkins J."/>
            <person name="Haas F.B."/>
            <person name="Piednoel M."/>
            <person name="Gundlach H."/>
            <person name="Van Bel M."/>
            <person name="Meyberg R."/>
            <person name="Vives C."/>
            <person name="Morata J."/>
            <person name="Symeonidi A."/>
            <person name="Hiss M."/>
            <person name="Muchero W."/>
            <person name="Kamisugi Y."/>
            <person name="Saleh O."/>
            <person name="Blanc G."/>
            <person name="Decker E.L."/>
            <person name="van Gessel N."/>
            <person name="Grimwood J."/>
            <person name="Hayes R.D."/>
            <person name="Graham S.W."/>
            <person name="Gunter L.E."/>
            <person name="McDaniel S.F."/>
            <person name="Hoernstein S.N.W."/>
            <person name="Larsson A."/>
            <person name="Li F.W."/>
            <person name="Perroud P.F."/>
            <person name="Phillips J."/>
            <person name="Ranjan P."/>
            <person name="Rokshar D.S."/>
            <person name="Rothfels C.J."/>
            <person name="Schneider L."/>
            <person name="Shu S."/>
            <person name="Stevenson D.W."/>
            <person name="Thummler F."/>
            <person name="Tillich M."/>
            <person name="Villarreal Aguilar J.C."/>
            <person name="Widiez T."/>
            <person name="Wong G.K."/>
            <person name="Wymore A."/>
            <person name="Zhang Y."/>
            <person name="Zimmer A.D."/>
            <person name="Quatrano R.S."/>
            <person name="Mayer K.F.X."/>
            <person name="Goodstein D."/>
            <person name="Casacuberta J.M."/>
            <person name="Vandepoele K."/>
            <person name="Reski R."/>
            <person name="Cuming A.C."/>
            <person name="Tuskan G.A."/>
            <person name="Maumus F."/>
            <person name="Salse J."/>
            <person name="Schmutz J."/>
            <person name="Rensing S.A."/>
        </authorList>
    </citation>
    <scope>NUCLEOTIDE SEQUENCE [LARGE SCALE GENOMIC DNA]</scope>
    <source>
        <strain evidence="14 15">cv. Gransden 2004</strain>
    </source>
</reference>
<keyword evidence="4" id="KW-0963">Cytoplasm</keyword>
<evidence type="ECO:0000256" key="6">
    <source>
        <dbReference type="ARBA" id="ARBA00022603"/>
    </source>
</evidence>
<dbReference type="FunCoup" id="A9RSI2">
    <property type="interactions" value="77"/>
</dbReference>
<accession>A9RSI2</accession>
<reference evidence="14" key="3">
    <citation type="submission" date="2020-12" db="UniProtKB">
        <authorList>
            <consortium name="EnsemblPlants"/>
        </authorList>
    </citation>
    <scope>IDENTIFICATION</scope>
</reference>
<evidence type="ECO:0000256" key="2">
    <source>
        <dbReference type="ARBA" id="ARBA00005528"/>
    </source>
</evidence>
<dbReference type="RefSeq" id="XP_024371977.1">
    <property type="nucleotide sequence ID" value="XM_024516209.2"/>
</dbReference>
<dbReference type="GO" id="GO:0070042">
    <property type="term" value="F:rRNA (uridine-N3-)-methyltransferase activity"/>
    <property type="evidence" value="ECO:0000318"/>
    <property type="project" value="GO_Central"/>
</dbReference>
<keyword evidence="15" id="KW-1185">Reference proteome</keyword>
<evidence type="ECO:0000259" key="11">
    <source>
        <dbReference type="Pfam" id="PF04452"/>
    </source>
</evidence>
<evidence type="ECO:0000313" key="15">
    <source>
        <dbReference type="Proteomes" id="UP000006727"/>
    </source>
</evidence>
<dbReference type="InterPro" id="IPR029028">
    <property type="entry name" value="Alpha/beta_knot_MTases"/>
</dbReference>
<comment type="subcellular location">
    <subcellularLocation>
        <location evidence="1">Cytoplasm</location>
    </subcellularLocation>
</comment>
<reference evidence="13 15" key="1">
    <citation type="journal article" date="2008" name="Science">
        <title>The Physcomitrella genome reveals evolutionary insights into the conquest of land by plants.</title>
        <authorList>
            <person name="Rensing S."/>
            <person name="Lang D."/>
            <person name="Zimmer A."/>
            <person name="Terry A."/>
            <person name="Salamov A."/>
            <person name="Shapiro H."/>
            <person name="Nishiyama T."/>
            <person name="Perroud P.-F."/>
            <person name="Lindquist E."/>
            <person name="Kamisugi Y."/>
            <person name="Tanahashi T."/>
            <person name="Sakakibara K."/>
            <person name="Fujita T."/>
            <person name="Oishi K."/>
            <person name="Shin-I T."/>
            <person name="Kuroki Y."/>
            <person name="Toyoda A."/>
            <person name="Suzuki Y."/>
            <person name="Hashimoto A."/>
            <person name="Yamaguchi K."/>
            <person name="Sugano A."/>
            <person name="Kohara Y."/>
            <person name="Fujiyama A."/>
            <person name="Anterola A."/>
            <person name="Aoki S."/>
            <person name="Ashton N."/>
            <person name="Barbazuk W.B."/>
            <person name="Barker E."/>
            <person name="Bennetzen J."/>
            <person name="Bezanilla M."/>
            <person name="Blankenship R."/>
            <person name="Cho S.H."/>
            <person name="Dutcher S."/>
            <person name="Estelle M."/>
            <person name="Fawcett J.A."/>
            <person name="Gundlach H."/>
            <person name="Hanada K."/>
            <person name="Heyl A."/>
            <person name="Hicks K.A."/>
            <person name="Hugh J."/>
            <person name="Lohr M."/>
            <person name="Mayer K."/>
            <person name="Melkozernov A."/>
            <person name="Murata T."/>
            <person name="Nelson D."/>
            <person name="Pils B."/>
            <person name="Prigge M."/>
            <person name="Reiss B."/>
            <person name="Renner T."/>
            <person name="Rombauts S."/>
            <person name="Rushton P."/>
            <person name="Sanderfoot A."/>
            <person name="Schween G."/>
            <person name="Shiu S.-H."/>
            <person name="Stueber K."/>
            <person name="Theodoulou F.L."/>
            <person name="Tu H."/>
            <person name="Van de Peer Y."/>
            <person name="Verrier P.J."/>
            <person name="Waters E."/>
            <person name="Wood A."/>
            <person name="Yang L."/>
            <person name="Cove D."/>
            <person name="Cuming A."/>
            <person name="Hasebe M."/>
            <person name="Lucas S."/>
            <person name="Mishler D.B."/>
            <person name="Reski R."/>
            <person name="Grigoriev I."/>
            <person name="Quatrano R.S."/>
            <person name="Boore J.L."/>
        </authorList>
    </citation>
    <scope>NUCLEOTIDE SEQUENCE [LARGE SCALE GENOMIC DNA]</scope>
    <source>
        <strain evidence="14 15">cv. Gransden 2004</strain>
    </source>
</reference>
<dbReference type="SUPFAM" id="SSF88697">
    <property type="entry name" value="PUA domain-like"/>
    <property type="match status" value="1"/>
</dbReference>
<dbReference type="KEGG" id="ppp:112280570"/>
<evidence type="ECO:0000256" key="10">
    <source>
        <dbReference type="ARBA" id="ARBA00047944"/>
    </source>
</evidence>
<name>A9RSI2_PHYPA</name>
<organism evidence="13">
    <name type="scientific">Physcomitrium patens</name>
    <name type="common">Spreading-leaved earth moss</name>
    <name type="synonym">Physcomitrella patens</name>
    <dbReference type="NCBI Taxonomy" id="3218"/>
    <lineage>
        <taxon>Eukaryota</taxon>
        <taxon>Viridiplantae</taxon>
        <taxon>Streptophyta</taxon>
        <taxon>Embryophyta</taxon>
        <taxon>Bryophyta</taxon>
        <taxon>Bryophytina</taxon>
        <taxon>Bryopsida</taxon>
        <taxon>Funariidae</taxon>
        <taxon>Funariales</taxon>
        <taxon>Funariaceae</taxon>
        <taxon>Physcomitrium</taxon>
    </lineage>
</organism>
<dbReference type="PANTHER" id="PTHR30027:SF3">
    <property type="entry name" value="16S RRNA (URACIL(1498)-N(3))-METHYLTRANSFERASE"/>
    <property type="match status" value="1"/>
</dbReference>
<dbReference type="EC" id="2.1.1.193" evidence="3"/>
<dbReference type="PaxDb" id="3218-PP1S25_365V6.1"/>
<evidence type="ECO:0000313" key="13">
    <source>
        <dbReference type="EMBL" id="PNR57551.1"/>
    </source>
</evidence>
<dbReference type="PANTHER" id="PTHR30027">
    <property type="entry name" value="RIBOSOMAL RNA SMALL SUBUNIT METHYLTRANSFERASE E"/>
    <property type="match status" value="1"/>
</dbReference>
<dbReference type="GeneID" id="112280570"/>
<comment type="function">
    <text evidence="9">Specifically methylates the N3 position of the uracil ring of uridine 1498 (m3U1498) in 16S rRNA. Acts on the fully assembled 30S ribosomal subunit.</text>
</comment>
<protein>
    <recommendedName>
        <fullName evidence="3">16S rRNA (uracil(1498)-N(3))-methyltransferase</fullName>
        <ecNumber evidence="3">2.1.1.193</ecNumber>
    </recommendedName>
</protein>
<keyword evidence="8" id="KW-0949">S-adenosyl-L-methionine</keyword>
<evidence type="ECO:0000256" key="9">
    <source>
        <dbReference type="ARBA" id="ARBA00025699"/>
    </source>
</evidence>
<dbReference type="HOGENOM" id="CLU_067442_0_0_1"/>